<sequence>MDNTAIITTTQEGNAKNMTPQKQQKPIKIIKLTNNNLTFTFILPFTVHLRQRQPWRALKQRHGKHQVGNTPEQRKVVSHQGKNK</sequence>
<dbReference type="KEGG" id="schk:GII14_08355"/>
<gene>
    <name evidence="2" type="ORF">GII14_08355</name>
</gene>
<feature type="region of interest" description="Disordered" evidence="1">
    <location>
        <begin position="59"/>
        <end position="84"/>
    </location>
</feature>
<proteinExistence type="predicted"/>
<organism evidence="2 3">
    <name type="scientific">Shewanella chilikensis</name>
    <dbReference type="NCBI Taxonomy" id="558541"/>
    <lineage>
        <taxon>Bacteria</taxon>
        <taxon>Pseudomonadati</taxon>
        <taxon>Pseudomonadota</taxon>
        <taxon>Gammaproteobacteria</taxon>
        <taxon>Alteromonadales</taxon>
        <taxon>Shewanellaceae</taxon>
        <taxon>Shewanella</taxon>
    </lineage>
</organism>
<name>A0A6G7LR96_9GAMM</name>
<evidence type="ECO:0000313" key="3">
    <source>
        <dbReference type="Proteomes" id="UP000502117"/>
    </source>
</evidence>
<dbReference type="Proteomes" id="UP000502117">
    <property type="component" value="Chromosome"/>
</dbReference>
<dbReference type="EMBL" id="CP045857">
    <property type="protein sequence ID" value="QIJ04165.1"/>
    <property type="molecule type" value="Genomic_DNA"/>
</dbReference>
<feature type="compositionally biased region" description="Polar residues" evidence="1">
    <location>
        <begin position="1"/>
        <end position="19"/>
    </location>
</feature>
<dbReference type="AlphaFoldDB" id="A0A6G7LR96"/>
<evidence type="ECO:0000256" key="1">
    <source>
        <dbReference type="SAM" id="MobiDB-lite"/>
    </source>
</evidence>
<evidence type="ECO:0000313" key="2">
    <source>
        <dbReference type="EMBL" id="QIJ04165.1"/>
    </source>
</evidence>
<accession>A0A6G7LR96</accession>
<feature type="region of interest" description="Disordered" evidence="1">
    <location>
        <begin position="1"/>
        <end position="23"/>
    </location>
</feature>
<protein>
    <submittedName>
        <fullName evidence="2">Uncharacterized protein</fullName>
    </submittedName>
</protein>
<reference evidence="2 3" key="1">
    <citation type="submission" date="2019-11" db="EMBL/GenBank/DDBJ databases">
        <title>Complete Genome Sequence of Shewanella chilikensis Strain DC57, Isolated from Corroded Seal Rings at a floating production facility in Australia.</title>
        <authorList>
            <person name="Salgar-Chaparro S.J."/>
            <person name="Castillo-Villamizar G.A."/>
            <person name="Poehlein A."/>
            <person name="Daniel R."/>
            <person name="Machuca L."/>
        </authorList>
    </citation>
    <scope>NUCLEOTIDE SEQUENCE [LARGE SCALE GENOMIC DNA]</scope>
    <source>
        <strain evidence="2 3">DC57</strain>
    </source>
</reference>